<feature type="compositionally biased region" description="Polar residues" evidence="1">
    <location>
        <begin position="249"/>
        <end position="290"/>
    </location>
</feature>
<feature type="compositionally biased region" description="Basic and acidic residues" evidence="1">
    <location>
        <begin position="91"/>
        <end position="104"/>
    </location>
</feature>
<feature type="compositionally biased region" description="Basic and acidic residues" evidence="1">
    <location>
        <begin position="68"/>
        <end position="77"/>
    </location>
</feature>
<sequence>MSSIGEKIKGALTGHSQSDTSNTDTHDENTPRSLPSDEKKVIEGQTNLTKLGHHHRDDEIGAGHTKGRHDPEVDAKEATSQAGNYPYWGDLPRDGEQGHTHEHGTASTSHNLTDRTRDTGLTSSTHDPASKHGHKGELAAATGVGAAGATYLGTRHRDDDNTKSASSGLASGPTQAGPGTLDPGYASQTTSSTGQPREVSNNAFGSSQYGTHDNTTSHRKEEGALAAGAAGLGGAGYLAHKRGEDQSRTGEQPTSTHGSQQRAFGLTSTGDNDPYSSTSTTTHGDNNNNNRYKEEAALAGAGVAGLGGAGYLAHKRGEEQTRPDDRATTVHGSQQRDTTSGFGSSQPQSTTGGIHNTVIGAGSAEDPHSRTHKTAFDSSPLSSSTATTVGPQYGTADSREQSTIAGSRGAPTSGNDREKQGLAAAAGVGAGAGVVAAEEKHRHHEHRQHDNKSNDPSHSVFGSSNKHSQPTQSSTTSQPSAQLAAQQAWSNQNQSSTGAGRHDPEAEARQATSAAGNYPYQGQDSSTSNTGHHHNNNAALGAAAGAGLAGAGATAAYYGQGREHDQNPRSDESQKIADRALGSDGAAHGPTSTQGQIRGATDSSRVPGYGQSQSTSGVGAAGLTGGSGLGSSKVLHKCHQCGADNDISNYFNKDAVFRTE</sequence>
<evidence type="ECO:0000313" key="3">
    <source>
        <dbReference type="Proteomes" id="UP001140453"/>
    </source>
</evidence>
<accession>A0A9W8YT30</accession>
<reference evidence="2" key="1">
    <citation type="submission" date="2022-10" db="EMBL/GenBank/DDBJ databases">
        <title>Tapping the CABI collections for fungal endophytes: first genome assemblies for Collariella, Neodidymelliopsis, Ascochyta clinopodiicola, Didymella pomorum, Didymosphaeria variabile, Neocosmospora piperis and Neocucurbitaria cava.</title>
        <authorList>
            <person name="Hill R."/>
        </authorList>
    </citation>
    <scope>NUCLEOTIDE SEQUENCE</scope>
    <source>
        <strain evidence="2">IMI 355082</strain>
    </source>
</reference>
<evidence type="ECO:0000256" key="1">
    <source>
        <dbReference type="SAM" id="MobiDB-lite"/>
    </source>
</evidence>
<feature type="region of interest" description="Disordered" evidence="1">
    <location>
        <begin position="582"/>
        <end position="626"/>
    </location>
</feature>
<protein>
    <submittedName>
        <fullName evidence="2">Uncharacterized protein</fullName>
    </submittedName>
</protein>
<proteinExistence type="predicted"/>
<feature type="compositionally biased region" description="Basic and acidic residues" evidence="1">
    <location>
        <begin position="315"/>
        <end position="328"/>
    </location>
</feature>
<feature type="compositionally biased region" description="Basic and acidic residues" evidence="1">
    <location>
        <begin position="24"/>
        <end position="42"/>
    </location>
</feature>
<comment type="caution">
    <text evidence="2">The sequence shown here is derived from an EMBL/GenBank/DDBJ whole genome shotgun (WGS) entry which is preliminary data.</text>
</comment>
<feature type="compositionally biased region" description="Polar residues" evidence="1">
    <location>
        <begin position="14"/>
        <end position="23"/>
    </location>
</feature>
<dbReference type="Proteomes" id="UP001140453">
    <property type="component" value="Unassembled WGS sequence"/>
</dbReference>
<dbReference type="AlphaFoldDB" id="A0A9W8YT30"/>
<feature type="compositionally biased region" description="Polar residues" evidence="1">
    <location>
        <begin position="163"/>
        <end position="174"/>
    </location>
</feature>
<feature type="compositionally biased region" description="Polar residues" evidence="1">
    <location>
        <begin position="401"/>
        <end position="414"/>
    </location>
</feature>
<dbReference type="EMBL" id="JAPEVB010000003">
    <property type="protein sequence ID" value="KAJ4391065.1"/>
    <property type="molecule type" value="Genomic_DNA"/>
</dbReference>
<feature type="compositionally biased region" description="Polar residues" evidence="1">
    <location>
        <begin position="376"/>
        <end position="390"/>
    </location>
</feature>
<feature type="region of interest" description="Disordered" evidence="1">
    <location>
        <begin position="1"/>
        <end position="538"/>
    </location>
</feature>
<dbReference type="OrthoDB" id="2590867at2759"/>
<gene>
    <name evidence="2" type="ORF">N0V93_004679</name>
</gene>
<organism evidence="2 3">
    <name type="scientific">Gnomoniopsis smithogilvyi</name>
    <dbReference type="NCBI Taxonomy" id="1191159"/>
    <lineage>
        <taxon>Eukaryota</taxon>
        <taxon>Fungi</taxon>
        <taxon>Dikarya</taxon>
        <taxon>Ascomycota</taxon>
        <taxon>Pezizomycotina</taxon>
        <taxon>Sordariomycetes</taxon>
        <taxon>Sordariomycetidae</taxon>
        <taxon>Diaporthales</taxon>
        <taxon>Gnomoniaceae</taxon>
        <taxon>Gnomoniopsis</taxon>
    </lineage>
</organism>
<feature type="compositionally biased region" description="Polar residues" evidence="1">
    <location>
        <begin position="590"/>
        <end position="604"/>
    </location>
</feature>
<feature type="compositionally biased region" description="Low complexity" evidence="1">
    <location>
        <begin position="139"/>
        <end position="153"/>
    </location>
</feature>
<name>A0A9W8YT30_9PEZI</name>
<evidence type="ECO:0000313" key="2">
    <source>
        <dbReference type="EMBL" id="KAJ4391065.1"/>
    </source>
</evidence>
<feature type="compositionally biased region" description="Polar residues" evidence="1">
    <location>
        <begin position="510"/>
        <end position="528"/>
    </location>
</feature>
<feature type="compositionally biased region" description="Polar residues" evidence="1">
    <location>
        <begin position="186"/>
        <end position="214"/>
    </location>
</feature>
<keyword evidence="3" id="KW-1185">Reference proteome</keyword>
<feature type="compositionally biased region" description="Polar residues" evidence="1">
    <location>
        <begin position="330"/>
        <end position="354"/>
    </location>
</feature>
<feature type="compositionally biased region" description="Polar residues" evidence="1">
    <location>
        <begin position="456"/>
        <end position="467"/>
    </location>
</feature>
<feature type="compositionally biased region" description="Low complexity" evidence="1">
    <location>
        <begin position="468"/>
        <end position="497"/>
    </location>
</feature>